<gene>
    <name evidence="1" type="ORF">E3N84_09960</name>
</gene>
<name>A0A4R8VBY0_9MICO</name>
<dbReference type="Pfam" id="PF13814">
    <property type="entry name" value="Replic_Relax"/>
    <property type="match status" value="1"/>
</dbReference>
<dbReference type="EMBL" id="SOFI01000003">
    <property type="protein sequence ID" value="TFB80323.1"/>
    <property type="molecule type" value="Genomic_DNA"/>
</dbReference>
<comment type="caution">
    <text evidence="1">The sequence shown here is derived from an EMBL/GenBank/DDBJ whole genome shotgun (WGS) entry which is preliminary data.</text>
</comment>
<evidence type="ECO:0000313" key="2">
    <source>
        <dbReference type="Proteomes" id="UP000298488"/>
    </source>
</evidence>
<dbReference type="Proteomes" id="UP000298488">
    <property type="component" value="Unassembled WGS sequence"/>
</dbReference>
<dbReference type="RefSeq" id="WP_104096183.1">
    <property type="nucleotide sequence ID" value="NZ_JACHBP010000001.1"/>
</dbReference>
<proteinExistence type="predicted"/>
<accession>A0A4R8VBY0</accession>
<dbReference type="AlphaFoldDB" id="A0A4R8VBY0"/>
<dbReference type="InterPro" id="IPR025855">
    <property type="entry name" value="Replic_Relax"/>
</dbReference>
<evidence type="ECO:0008006" key="3">
    <source>
        <dbReference type="Google" id="ProtNLM"/>
    </source>
</evidence>
<protein>
    <recommendedName>
        <fullName evidence="3">Replication-relaxation</fullName>
    </recommendedName>
</protein>
<reference evidence="1 2" key="1">
    <citation type="submission" date="2019-03" db="EMBL/GenBank/DDBJ databases">
        <title>Genomics of glacier-inhabiting Cryobacterium strains.</title>
        <authorList>
            <person name="Liu Q."/>
            <person name="Xin Y.-H."/>
        </authorList>
    </citation>
    <scope>NUCLEOTIDE SEQUENCE [LARGE SCALE GENOMIC DNA]</scope>
    <source>
        <strain evidence="1 2">CGMCC 1.10440</strain>
    </source>
</reference>
<sequence>MMANRRISRRELDRIQQRLSRRDSAILGVVAEHRYLTTKQISRFIFTDKPTETAALRAASRTLSKLAELLLLQSLQRRIGGVRAGSGGYVWHLTDAGARLLRKATGTEDGSTSRQRSIEPSSTFLEHTLAIAEVHLYLRQATSEANIALRPPQLEPDCWRAYVGSGGGTLRLKPDLAITTLTGDYEDHWFIEVDRDTEPPSRIIRKCLQYQEYQRTGTEQHRIGVFPAVVWIVPGTVRREQLQRRLSAEPAISKRLFTVVTLDHLASLISEGANNINPTGGQQGEHPHE</sequence>
<organism evidence="1 2">
    <name type="scientific">Terrimesophilobacter mesophilus</name>
    <dbReference type="NCBI Taxonomy" id="433647"/>
    <lineage>
        <taxon>Bacteria</taxon>
        <taxon>Bacillati</taxon>
        <taxon>Actinomycetota</taxon>
        <taxon>Actinomycetes</taxon>
        <taxon>Micrococcales</taxon>
        <taxon>Microbacteriaceae</taxon>
        <taxon>Terrimesophilobacter</taxon>
    </lineage>
</organism>
<keyword evidence="2" id="KW-1185">Reference proteome</keyword>
<evidence type="ECO:0000313" key="1">
    <source>
        <dbReference type="EMBL" id="TFB80323.1"/>
    </source>
</evidence>
<dbReference type="OrthoDB" id="4146863at2"/>